<name>A0A4S8RE26_9HELO</name>
<evidence type="ECO:0000313" key="2">
    <source>
        <dbReference type="Proteomes" id="UP000308671"/>
    </source>
</evidence>
<keyword evidence="2" id="KW-1185">Reference proteome</keyword>
<reference evidence="1 2" key="1">
    <citation type="submission" date="2017-12" db="EMBL/GenBank/DDBJ databases">
        <title>Comparative genomics of Botrytis spp.</title>
        <authorList>
            <person name="Valero-Jimenez C.A."/>
            <person name="Tapia P."/>
            <person name="Veloso J."/>
            <person name="Silva-Moreno E."/>
            <person name="Staats M."/>
            <person name="Valdes J.H."/>
            <person name="Van Kan J.A.L."/>
        </authorList>
    </citation>
    <scope>NUCLEOTIDE SEQUENCE [LARGE SCALE GENOMIC DNA]</scope>
    <source>
        <strain evidence="1 2">MUCL435</strain>
    </source>
</reference>
<sequence>MPIVAAPNMNDIDRAKVFLVDFVSLQNGSRNSGQENLKEIVADGEASTLPPTLDSSFTLPFTIPR</sequence>
<proteinExistence type="predicted"/>
<dbReference type="AlphaFoldDB" id="A0A4S8RE26"/>
<gene>
    <name evidence="1" type="ORF">BGAL_0070g00100</name>
</gene>
<organism evidence="1 2">
    <name type="scientific">Botrytis galanthina</name>
    <dbReference type="NCBI Taxonomy" id="278940"/>
    <lineage>
        <taxon>Eukaryota</taxon>
        <taxon>Fungi</taxon>
        <taxon>Dikarya</taxon>
        <taxon>Ascomycota</taxon>
        <taxon>Pezizomycotina</taxon>
        <taxon>Leotiomycetes</taxon>
        <taxon>Helotiales</taxon>
        <taxon>Sclerotiniaceae</taxon>
        <taxon>Botrytis</taxon>
    </lineage>
</organism>
<evidence type="ECO:0000313" key="1">
    <source>
        <dbReference type="EMBL" id="THV52729.1"/>
    </source>
</evidence>
<dbReference type="EMBL" id="PQXL01000070">
    <property type="protein sequence ID" value="THV52729.1"/>
    <property type="molecule type" value="Genomic_DNA"/>
</dbReference>
<protein>
    <submittedName>
        <fullName evidence="1">Uncharacterized protein</fullName>
    </submittedName>
</protein>
<dbReference type="Proteomes" id="UP000308671">
    <property type="component" value="Unassembled WGS sequence"/>
</dbReference>
<comment type="caution">
    <text evidence="1">The sequence shown here is derived from an EMBL/GenBank/DDBJ whole genome shotgun (WGS) entry which is preliminary data.</text>
</comment>
<accession>A0A4S8RE26</accession>